<comment type="caution">
    <text evidence="3">The sequence shown here is derived from an EMBL/GenBank/DDBJ whole genome shotgun (WGS) entry which is preliminary data.</text>
</comment>
<dbReference type="EMBL" id="BRXZ01000218">
    <property type="protein sequence ID" value="GMI07639.1"/>
    <property type="molecule type" value="Genomic_DNA"/>
</dbReference>
<name>A0A9W7FAQ2_9STRA</name>
<dbReference type="AlphaFoldDB" id="A0A9W7FAQ2"/>
<gene>
    <name evidence="3" type="ORF">TrRE_jg11516</name>
</gene>
<feature type="coiled-coil region" evidence="1">
    <location>
        <begin position="387"/>
        <end position="440"/>
    </location>
</feature>
<evidence type="ECO:0000313" key="3">
    <source>
        <dbReference type="EMBL" id="GMI07639.1"/>
    </source>
</evidence>
<reference evidence="3" key="1">
    <citation type="submission" date="2022-07" db="EMBL/GenBank/DDBJ databases">
        <title>Genome analysis of Parmales, a sister group of diatoms, reveals the evolutionary specialization of diatoms from phago-mixotrophs to photoautotrophs.</title>
        <authorList>
            <person name="Ban H."/>
            <person name="Sato S."/>
            <person name="Yoshikawa S."/>
            <person name="Kazumasa Y."/>
            <person name="Nakamura Y."/>
            <person name="Ichinomiya M."/>
            <person name="Saitoh K."/>
            <person name="Sato N."/>
            <person name="Blanc-Mathieu R."/>
            <person name="Endo H."/>
            <person name="Kuwata A."/>
            <person name="Ogata H."/>
        </authorList>
    </citation>
    <scope>NUCLEOTIDE SEQUENCE</scope>
</reference>
<organism evidence="3 4">
    <name type="scientific">Triparma retinervis</name>
    <dbReference type="NCBI Taxonomy" id="2557542"/>
    <lineage>
        <taxon>Eukaryota</taxon>
        <taxon>Sar</taxon>
        <taxon>Stramenopiles</taxon>
        <taxon>Ochrophyta</taxon>
        <taxon>Bolidophyceae</taxon>
        <taxon>Parmales</taxon>
        <taxon>Triparmaceae</taxon>
        <taxon>Triparma</taxon>
    </lineage>
</organism>
<evidence type="ECO:0000256" key="1">
    <source>
        <dbReference type="SAM" id="Coils"/>
    </source>
</evidence>
<evidence type="ECO:0000256" key="2">
    <source>
        <dbReference type="SAM" id="MobiDB-lite"/>
    </source>
</evidence>
<dbReference type="Proteomes" id="UP001165082">
    <property type="component" value="Unassembled WGS sequence"/>
</dbReference>
<feature type="compositionally biased region" description="Low complexity" evidence="2">
    <location>
        <begin position="87"/>
        <end position="101"/>
    </location>
</feature>
<feature type="region of interest" description="Disordered" evidence="2">
    <location>
        <begin position="174"/>
        <end position="206"/>
    </location>
</feature>
<protein>
    <submittedName>
        <fullName evidence="3">Uncharacterized protein</fullName>
    </submittedName>
</protein>
<feature type="coiled-coil region" evidence="1">
    <location>
        <begin position="618"/>
        <end position="645"/>
    </location>
</feature>
<evidence type="ECO:0000313" key="4">
    <source>
        <dbReference type="Proteomes" id="UP001165082"/>
    </source>
</evidence>
<feature type="region of interest" description="Disordered" evidence="2">
    <location>
        <begin position="35"/>
        <end position="148"/>
    </location>
</feature>
<feature type="coiled-coil region" evidence="1">
    <location>
        <begin position="464"/>
        <end position="498"/>
    </location>
</feature>
<feature type="compositionally biased region" description="Polar residues" evidence="2">
    <location>
        <begin position="137"/>
        <end position="148"/>
    </location>
</feature>
<keyword evidence="1" id="KW-0175">Coiled coil</keyword>
<feature type="region of interest" description="Disordered" evidence="2">
    <location>
        <begin position="249"/>
        <end position="270"/>
    </location>
</feature>
<sequence length="823" mass="94304">MPQSTFTQASLPRPRSIQESISEVALNGLAEYRSSYVDRNEHGEPVGGGANPGSHPEPPPGNNDRNQLPRGESSTKPPLSPRHPANSTYESSQPTSPSSSQGMDEADRARYQSIMRASIPEARQPLTPPPPSSTGLRMNNSDISASSSKLNITNQTSIASNNGSIFASVNKSLERRADLPDLRYEELKYEQSSTREKQEKEHRPMEHRPIEHRPIERRPADHRHSTTVTAAATAAATDKLKDEKVERQYYSSRPDVPAFASRSTHDAPGGNHFTYGQSPYSHLYNQQSHEQRLQIHMASISEKYGREFRAVDERIAGYLGRFLRRAKHGPEQERQLLQVLQVEIRDLLRRTLDSEAEVIHLTELLKESHARMQDVTNNSDGHLERILAQHEDRLREQKQKVESDASERVLSMETRFKRERLELEEKLAFAESEMNHKLKTSILECEQKIYERDTENQRAIKQREREMESERDNYKHQLGNLTAELQSEKRSYLELQEAMGKVKQAQATERLQVQQQLVEVVQTWEAESKKREEAVRKEMERGFEMRLAAERDLLEKEREKHIKNLQEGFAIDMGREMTSLSDKYSSHHKGEVATLKQKMAFDYETKLSKQKGDFEEVIRSLKLEVDDALKKIRLKEEDLRRKEADVEVGRVEVDRKREALTEVNNDIKVKEHMSWIEQPSGWDEGSSDDSDTSVSSPFFDDVDARISEILDAKLKKDAVKKASRRESLSLDRQTEETARKQVESIGAMADGMEGVGGHYFPQYSSLLNKQPYSYPPQAPAMYQSEMTGVDETAMGKTWSDRSMAAAWMPRSFYQEYVRTSSKK</sequence>
<dbReference type="OrthoDB" id="205577at2759"/>
<accession>A0A9W7FAQ2</accession>
<proteinExistence type="predicted"/>
<keyword evidence="4" id="KW-1185">Reference proteome</keyword>